<sequence>MLNFKELKLDKNAFDNVSQTSLRPLTFTSKGRGARRCNMNIPITTSCPDHVRLERIVGIVDGDKFHKYVYLIPTFPTVALEIAATLDQGQLKNIFVDLTNIGNYFR</sequence>
<protein>
    <submittedName>
        <fullName evidence="1">Uncharacterized protein</fullName>
    </submittedName>
</protein>
<organism evidence="1 2">
    <name type="scientific">Gigaspora margarita</name>
    <dbReference type="NCBI Taxonomy" id="4874"/>
    <lineage>
        <taxon>Eukaryota</taxon>
        <taxon>Fungi</taxon>
        <taxon>Fungi incertae sedis</taxon>
        <taxon>Mucoromycota</taxon>
        <taxon>Glomeromycotina</taxon>
        <taxon>Glomeromycetes</taxon>
        <taxon>Diversisporales</taxon>
        <taxon>Gigasporaceae</taxon>
        <taxon>Gigaspora</taxon>
    </lineage>
</organism>
<proteinExistence type="predicted"/>
<evidence type="ECO:0000313" key="1">
    <source>
        <dbReference type="EMBL" id="KAF0472335.1"/>
    </source>
</evidence>
<accession>A0A8H3XKZ2</accession>
<dbReference type="Proteomes" id="UP000439903">
    <property type="component" value="Unassembled WGS sequence"/>
</dbReference>
<name>A0A8H3XKZ2_GIGMA</name>
<evidence type="ECO:0000313" key="2">
    <source>
        <dbReference type="Proteomes" id="UP000439903"/>
    </source>
</evidence>
<reference evidence="1 2" key="1">
    <citation type="journal article" date="2019" name="Environ. Microbiol.">
        <title>At the nexus of three kingdoms: the genome of the mycorrhizal fungus Gigaspora margarita provides insights into plant, endobacterial and fungal interactions.</title>
        <authorList>
            <person name="Venice F."/>
            <person name="Ghignone S."/>
            <person name="Salvioli di Fossalunga A."/>
            <person name="Amselem J."/>
            <person name="Novero M."/>
            <person name="Xianan X."/>
            <person name="Sedzielewska Toro K."/>
            <person name="Morin E."/>
            <person name="Lipzen A."/>
            <person name="Grigoriev I.V."/>
            <person name="Henrissat B."/>
            <person name="Martin F.M."/>
            <person name="Bonfante P."/>
        </authorList>
    </citation>
    <scope>NUCLEOTIDE SEQUENCE [LARGE SCALE GENOMIC DNA]</scope>
    <source>
        <strain evidence="1 2">BEG34</strain>
    </source>
</reference>
<comment type="caution">
    <text evidence="1">The sequence shown here is derived from an EMBL/GenBank/DDBJ whole genome shotgun (WGS) entry which is preliminary data.</text>
</comment>
<keyword evidence="2" id="KW-1185">Reference proteome</keyword>
<gene>
    <name evidence="1" type="ORF">F8M41_025041</name>
</gene>
<dbReference type="EMBL" id="WTPW01000877">
    <property type="protein sequence ID" value="KAF0472335.1"/>
    <property type="molecule type" value="Genomic_DNA"/>
</dbReference>
<dbReference type="AlphaFoldDB" id="A0A8H3XKZ2"/>